<accession>A0A926D1M5</accession>
<dbReference type="EC" id="5.1.3.14" evidence="3"/>
<dbReference type="GO" id="GO:0008761">
    <property type="term" value="F:UDP-N-acetylglucosamine 2-epimerase activity"/>
    <property type="evidence" value="ECO:0007669"/>
    <property type="project" value="UniProtKB-EC"/>
</dbReference>
<evidence type="ECO:0000259" key="2">
    <source>
        <dbReference type="Pfam" id="PF02350"/>
    </source>
</evidence>
<evidence type="ECO:0000313" key="3">
    <source>
        <dbReference type="EMBL" id="MBC8529571.1"/>
    </source>
</evidence>
<dbReference type="CDD" id="cd03786">
    <property type="entry name" value="GTB_UDP-GlcNAc_2-Epimerase"/>
    <property type="match status" value="1"/>
</dbReference>
<evidence type="ECO:0000256" key="1">
    <source>
        <dbReference type="RuleBase" id="RU003513"/>
    </source>
</evidence>
<comment type="caution">
    <text evidence="3">The sequence shown here is derived from an EMBL/GenBank/DDBJ whole genome shotgun (WGS) entry which is preliminary data.</text>
</comment>
<organism evidence="3 4">
    <name type="scientific">Luoshenia tenuis</name>
    <dbReference type="NCBI Taxonomy" id="2763654"/>
    <lineage>
        <taxon>Bacteria</taxon>
        <taxon>Bacillati</taxon>
        <taxon>Bacillota</taxon>
        <taxon>Clostridia</taxon>
        <taxon>Christensenellales</taxon>
        <taxon>Christensenellaceae</taxon>
        <taxon>Luoshenia</taxon>
    </lineage>
</organism>
<name>A0A926D1M5_9FIRM</name>
<dbReference type="Pfam" id="PF02350">
    <property type="entry name" value="Epimerase_2"/>
    <property type="match status" value="1"/>
</dbReference>
<dbReference type="PANTHER" id="PTHR43174:SF1">
    <property type="entry name" value="UDP-N-ACETYLGLUCOSAMINE 2-EPIMERASE"/>
    <property type="match status" value="1"/>
</dbReference>
<dbReference type="PANTHER" id="PTHR43174">
    <property type="entry name" value="UDP-N-ACETYLGLUCOSAMINE 2-EPIMERASE"/>
    <property type="match status" value="1"/>
</dbReference>
<gene>
    <name evidence="3" type="primary">wecB</name>
    <name evidence="3" type="ORF">H8699_09050</name>
</gene>
<reference evidence="3" key="1">
    <citation type="submission" date="2020-08" db="EMBL/GenBank/DDBJ databases">
        <title>Genome public.</title>
        <authorList>
            <person name="Liu C."/>
            <person name="Sun Q."/>
        </authorList>
    </citation>
    <scope>NUCLEOTIDE SEQUENCE</scope>
    <source>
        <strain evidence="3">NSJ-44</strain>
    </source>
</reference>
<sequence length="360" mass="39528">MKILTIVGARPQFIKAAPVSRALRKAHREVLVHTGQHYDANMSDIFFEELHIPKPDYNLGIGGGSHGQMTGRMLEAIEQVMLKEKPDVALVYGDTNSTLAGALAAGKLLIPVLHVEAGLRSFNRAMPEEQNRVLTDHIAALLSCPTQTAVENLHAEGVTQGVRNTGDVMLDAVRYNAQLAQEAKPLHKTLAQLRVLRGKSAALLEDKGYYLATIHRQENTDAPDKLLTIVEALNELNHPVIWPVHPRVRERKEMARLGDHIRLVEPVGYLDMLMLTGHARMVLTDSGGLQKEALFLGTPCTTLRDETEWVETLEGGWNVLAKIDRADILAKATRAVDTRNGTACSAFGDGNAAEKIARMV</sequence>
<dbReference type="Gene3D" id="3.40.50.2000">
    <property type="entry name" value="Glycogen Phosphorylase B"/>
    <property type="match status" value="2"/>
</dbReference>
<protein>
    <submittedName>
        <fullName evidence="3">UDP-N-acetylglucosamine 2-epimerase (Non-hydrolyzing)</fullName>
        <ecNumber evidence="3">5.1.3.14</ecNumber>
    </submittedName>
</protein>
<dbReference type="InterPro" id="IPR029767">
    <property type="entry name" value="WecB-like"/>
</dbReference>
<dbReference type="EMBL" id="JACRSO010000003">
    <property type="protein sequence ID" value="MBC8529571.1"/>
    <property type="molecule type" value="Genomic_DNA"/>
</dbReference>
<keyword evidence="1 3" id="KW-0413">Isomerase</keyword>
<dbReference type="SUPFAM" id="SSF53756">
    <property type="entry name" value="UDP-Glycosyltransferase/glycogen phosphorylase"/>
    <property type="match status" value="1"/>
</dbReference>
<proteinExistence type="inferred from homology"/>
<dbReference type="InterPro" id="IPR003331">
    <property type="entry name" value="UDP_GlcNAc_Epimerase_2_dom"/>
</dbReference>
<dbReference type="RefSeq" id="WP_249285394.1">
    <property type="nucleotide sequence ID" value="NZ_JACRSO010000003.1"/>
</dbReference>
<comment type="similarity">
    <text evidence="1">Belongs to the UDP-N-acetylglucosamine 2-epimerase family.</text>
</comment>
<dbReference type="NCBIfam" id="TIGR00236">
    <property type="entry name" value="wecB"/>
    <property type="match status" value="1"/>
</dbReference>
<evidence type="ECO:0000313" key="4">
    <source>
        <dbReference type="Proteomes" id="UP000654279"/>
    </source>
</evidence>
<keyword evidence="4" id="KW-1185">Reference proteome</keyword>
<dbReference type="Proteomes" id="UP000654279">
    <property type="component" value="Unassembled WGS sequence"/>
</dbReference>
<feature type="domain" description="UDP-N-acetylglucosamine 2-epimerase" evidence="2">
    <location>
        <begin position="25"/>
        <end position="359"/>
    </location>
</feature>
<dbReference type="AlphaFoldDB" id="A0A926D1M5"/>